<name>A0A2V3IV72_9FLOR</name>
<sequence>MIVGGHGNATINASSALLDHGDVSFPRGSLRSRFELVNYPYLTAAHQKQRISRALSPDYVIRRTHLQADLEELLRTFECRPSFASENVHVITEDKGDTGNSTCALCSDELFDSLRRHAERYNERGLLMARRFTDW</sequence>
<evidence type="ECO:0000313" key="2">
    <source>
        <dbReference type="Proteomes" id="UP000247409"/>
    </source>
</evidence>
<dbReference type="AlphaFoldDB" id="A0A2V3IV72"/>
<reference evidence="1 2" key="1">
    <citation type="journal article" date="2018" name="Mol. Biol. Evol.">
        <title>Analysis of the draft genome of the red seaweed Gracilariopsis chorda provides insights into genome size evolution in Rhodophyta.</title>
        <authorList>
            <person name="Lee J."/>
            <person name="Yang E.C."/>
            <person name="Graf L."/>
            <person name="Yang J.H."/>
            <person name="Qiu H."/>
            <person name="Zel Zion U."/>
            <person name="Chan C.X."/>
            <person name="Stephens T.G."/>
            <person name="Weber A.P.M."/>
            <person name="Boo G.H."/>
            <person name="Boo S.M."/>
            <person name="Kim K.M."/>
            <person name="Shin Y."/>
            <person name="Jung M."/>
            <person name="Lee S.J."/>
            <person name="Yim H.S."/>
            <person name="Lee J.H."/>
            <person name="Bhattacharya D."/>
            <person name="Yoon H.S."/>
        </authorList>
    </citation>
    <scope>NUCLEOTIDE SEQUENCE [LARGE SCALE GENOMIC DNA]</scope>
    <source>
        <strain evidence="1 2">SKKU-2015</strain>
        <tissue evidence="1">Whole body</tissue>
    </source>
</reference>
<accession>A0A2V3IV72</accession>
<proteinExistence type="predicted"/>
<gene>
    <name evidence="1" type="ORF">BWQ96_04199</name>
</gene>
<comment type="caution">
    <text evidence="1">The sequence shown here is derived from an EMBL/GenBank/DDBJ whole genome shotgun (WGS) entry which is preliminary data.</text>
</comment>
<keyword evidence="2" id="KW-1185">Reference proteome</keyword>
<evidence type="ECO:0000313" key="1">
    <source>
        <dbReference type="EMBL" id="PXF46024.1"/>
    </source>
</evidence>
<protein>
    <submittedName>
        <fullName evidence="1">Uncharacterized protein</fullName>
    </submittedName>
</protein>
<dbReference type="Proteomes" id="UP000247409">
    <property type="component" value="Unassembled WGS sequence"/>
</dbReference>
<dbReference type="EMBL" id="NBIV01000046">
    <property type="protein sequence ID" value="PXF46024.1"/>
    <property type="molecule type" value="Genomic_DNA"/>
</dbReference>
<organism evidence="1 2">
    <name type="scientific">Gracilariopsis chorda</name>
    <dbReference type="NCBI Taxonomy" id="448386"/>
    <lineage>
        <taxon>Eukaryota</taxon>
        <taxon>Rhodophyta</taxon>
        <taxon>Florideophyceae</taxon>
        <taxon>Rhodymeniophycidae</taxon>
        <taxon>Gracilariales</taxon>
        <taxon>Gracilariaceae</taxon>
        <taxon>Gracilariopsis</taxon>
    </lineage>
</organism>